<dbReference type="EMBL" id="FPBV01000009">
    <property type="protein sequence ID" value="SFU81976.1"/>
    <property type="molecule type" value="Genomic_DNA"/>
</dbReference>
<dbReference type="GO" id="GO:0003677">
    <property type="term" value="F:DNA binding"/>
    <property type="evidence" value="ECO:0007669"/>
    <property type="project" value="UniProtKB-KW"/>
</dbReference>
<name>A0A1I7J9T8_9BACL</name>
<dbReference type="PANTHER" id="PTHR46797:SF1">
    <property type="entry name" value="METHYLPHOSPHONATE SYNTHASE"/>
    <property type="match status" value="1"/>
</dbReference>
<dbReference type="CDD" id="cd00093">
    <property type="entry name" value="HTH_XRE"/>
    <property type="match status" value="1"/>
</dbReference>
<gene>
    <name evidence="3" type="ORF">SAMN05421543_10935</name>
</gene>
<keyword evidence="4" id="KW-1185">Reference proteome</keyword>
<dbReference type="AlphaFoldDB" id="A0A1I7J9T8"/>
<proteinExistence type="predicted"/>
<feature type="domain" description="HTH cro/C1-type" evidence="2">
    <location>
        <begin position="5"/>
        <end position="60"/>
    </location>
</feature>
<evidence type="ECO:0000256" key="1">
    <source>
        <dbReference type="ARBA" id="ARBA00023125"/>
    </source>
</evidence>
<dbReference type="SMART" id="SM00530">
    <property type="entry name" value="HTH_XRE"/>
    <property type="match status" value="1"/>
</dbReference>
<reference evidence="4" key="1">
    <citation type="submission" date="2016-10" db="EMBL/GenBank/DDBJ databases">
        <authorList>
            <person name="Varghese N."/>
        </authorList>
    </citation>
    <scope>NUCLEOTIDE SEQUENCE [LARGE SCALE GENOMIC DNA]</scope>
    <source>
        <strain evidence="4">DSM 17980</strain>
    </source>
</reference>
<dbReference type="InterPro" id="IPR050807">
    <property type="entry name" value="TransReg_Diox_bact_type"/>
</dbReference>
<dbReference type="Gene3D" id="1.10.260.40">
    <property type="entry name" value="lambda repressor-like DNA-binding domains"/>
    <property type="match status" value="1"/>
</dbReference>
<organism evidence="3 4">
    <name type="scientific">Alicyclobacillus macrosporangiidus</name>
    <dbReference type="NCBI Taxonomy" id="392015"/>
    <lineage>
        <taxon>Bacteria</taxon>
        <taxon>Bacillati</taxon>
        <taxon>Bacillota</taxon>
        <taxon>Bacilli</taxon>
        <taxon>Bacillales</taxon>
        <taxon>Alicyclobacillaceae</taxon>
        <taxon>Alicyclobacillus</taxon>
    </lineage>
</organism>
<dbReference type="STRING" id="392015.SAMN05421543_10935"/>
<dbReference type="GO" id="GO:0005829">
    <property type="term" value="C:cytosol"/>
    <property type="evidence" value="ECO:0007669"/>
    <property type="project" value="TreeGrafter"/>
</dbReference>
<evidence type="ECO:0000313" key="3">
    <source>
        <dbReference type="EMBL" id="SFU81976.1"/>
    </source>
</evidence>
<sequence>MVIRLREFRKAKGLTQSDLSKLSGVPQSVISDIETGTAKNPTVTVLAKLAKALGVTLDELVDMEEVTTNARVS</sequence>
<dbReference type="eggNOG" id="COG3620">
    <property type="taxonomic scope" value="Bacteria"/>
</dbReference>
<dbReference type="OrthoDB" id="3035529at2"/>
<evidence type="ECO:0000259" key="2">
    <source>
        <dbReference type="PROSITE" id="PS50943"/>
    </source>
</evidence>
<protein>
    <submittedName>
        <fullName evidence="3">Helix-turn-helix</fullName>
    </submittedName>
</protein>
<dbReference type="Pfam" id="PF01381">
    <property type="entry name" value="HTH_3"/>
    <property type="match status" value="1"/>
</dbReference>
<keyword evidence="1" id="KW-0238">DNA-binding</keyword>
<dbReference type="InterPro" id="IPR001387">
    <property type="entry name" value="Cro/C1-type_HTH"/>
</dbReference>
<evidence type="ECO:0000313" key="4">
    <source>
        <dbReference type="Proteomes" id="UP000183508"/>
    </source>
</evidence>
<dbReference type="PANTHER" id="PTHR46797">
    <property type="entry name" value="HTH-TYPE TRANSCRIPTIONAL REGULATOR"/>
    <property type="match status" value="1"/>
</dbReference>
<dbReference type="InterPro" id="IPR010982">
    <property type="entry name" value="Lambda_DNA-bd_dom_sf"/>
</dbReference>
<dbReference type="SUPFAM" id="SSF47413">
    <property type="entry name" value="lambda repressor-like DNA-binding domains"/>
    <property type="match status" value="1"/>
</dbReference>
<dbReference type="GO" id="GO:0003700">
    <property type="term" value="F:DNA-binding transcription factor activity"/>
    <property type="evidence" value="ECO:0007669"/>
    <property type="project" value="TreeGrafter"/>
</dbReference>
<dbReference type="Proteomes" id="UP000183508">
    <property type="component" value="Unassembled WGS sequence"/>
</dbReference>
<dbReference type="PROSITE" id="PS50943">
    <property type="entry name" value="HTH_CROC1"/>
    <property type="match status" value="1"/>
</dbReference>
<accession>A0A1I7J9T8</accession>